<name>A0A3N4P997_9GAMM</name>
<feature type="transmembrane region" description="Helical" evidence="5">
    <location>
        <begin position="12"/>
        <end position="28"/>
    </location>
</feature>
<dbReference type="InterPro" id="IPR000259">
    <property type="entry name" value="Adhesion_dom_fimbrial"/>
</dbReference>
<evidence type="ECO:0000259" key="6">
    <source>
        <dbReference type="Pfam" id="PF00419"/>
    </source>
</evidence>
<dbReference type="Pfam" id="PF00419">
    <property type="entry name" value="Fimbrial"/>
    <property type="match status" value="1"/>
</dbReference>
<keyword evidence="5" id="KW-0472">Membrane</keyword>
<reference evidence="7 8" key="1">
    <citation type="submission" date="2018-11" db="EMBL/GenBank/DDBJ databases">
        <title>Whole genome sequencing of Pantoea sp. RIT388.</title>
        <authorList>
            <person name="Gan H.M."/>
            <person name="Hudson A.O."/>
        </authorList>
    </citation>
    <scope>NUCLEOTIDE SEQUENCE [LARGE SCALE GENOMIC DNA]</scope>
    <source>
        <strain evidence="7 8">RIT388</strain>
    </source>
</reference>
<evidence type="ECO:0000313" key="7">
    <source>
        <dbReference type="EMBL" id="RPE01261.1"/>
    </source>
</evidence>
<keyword evidence="4" id="KW-0281">Fimbrium</keyword>
<comment type="similarity">
    <text evidence="2">Belongs to the fimbrial protein family.</text>
</comment>
<dbReference type="GO" id="GO:0009289">
    <property type="term" value="C:pilus"/>
    <property type="evidence" value="ECO:0007669"/>
    <property type="project" value="UniProtKB-SubCell"/>
</dbReference>
<feature type="domain" description="Fimbrial-type adhesion" evidence="6">
    <location>
        <begin position="210"/>
        <end position="358"/>
    </location>
</feature>
<organism evidence="7 8">
    <name type="scientific">Candidatus Pantoea deserta</name>
    <dbReference type="NCBI Taxonomy" id="1869313"/>
    <lineage>
        <taxon>Bacteria</taxon>
        <taxon>Pseudomonadati</taxon>
        <taxon>Pseudomonadota</taxon>
        <taxon>Gammaproteobacteria</taxon>
        <taxon>Enterobacterales</taxon>
        <taxon>Erwiniaceae</taxon>
        <taxon>Pantoea</taxon>
    </lineage>
</organism>
<dbReference type="SUPFAM" id="SSF49401">
    <property type="entry name" value="Bacterial adhesins"/>
    <property type="match status" value="1"/>
</dbReference>
<evidence type="ECO:0000256" key="2">
    <source>
        <dbReference type="ARBA" id="ARBA00006671"/>
    </source>
</evidence>
<evidence type="ECO:0000256" key="1">
    <source>
        <dbReference type="ARBA" id="ARBA00004561"/>
    </source>
</evidence>
<comment type="subcellular location">
    <subcellularLocation>
        <location evidence="1">Fimbrium</location>
    </subcellularLocation>
</comment>
<dbReference type="RefSeq" id="WP_123800869.1">
    <property type="nucleotide sequence ID" value="NZ_RMVG01000006.1"/>
</dbReference>
<dbReference type="InterPro" id="IPR050263">
    <property type="entry name" value="Bact_Fimbrial_Adh_Pro"/>
</dbReference>
<dbReference type="AlphaFoldDB" id="A0A3N4P997"/>
<comment type="caution">
    <text evidence="7">The sequence shown here is derived from an EMBL/GenBank/DDBJ whole genome shotgun (WGS) entry which is preliminary data.</text>
</comment>
<dbReference type="InterPro" id="IPR036937">
    <property type="entry name" value="Adhesion_dom_fimbrial_sf"/>
</dbReference>
<keyword evidence="8" id="KW-1185">Reference proteome</keyword>
<sequence>MKPLLATKTLPGVIYITAVVLVFFLTVPENTYAASSAVTMECKTFVGGTNRAVLDFSTLSVNMSPSVPVGTVVAEGQIPILVECALNNYSQYQDGETSEVYFKRSAIADDALGYGLTLYTGLNGHMTAEAGSEPTGIIISEWAMTSGGQVKDYQKVTLNIPYQIKRTSMSMQGSSLTGTIGTINNAFAVGSMVSGKDLPLAITNVKKFVTVKDETCSVVSDTSQSVYLSSYSISTSSGLGSGVGQTSSLTPFNIQLNCEALLSGSFDVMMQFDGNAVSGLSESGVLALNDTSTARGVGVQILNENEQSVSLATPFRVASFPLSSALITVPLFARYYQIADRITPGSANAVANYTITYQ</sequence>
<accession>A0A3N4P997</accession>
<evidence type="ECO:0000313" key="8">
    <source>
        <dbReference type="Proteomes" id="UP000281332"/>
    </source>
</evidence>
<keyword evidence="3" id="KW-0732">Signal</keyword>
<dbReference type="InterPro" id="IPR008966">
    <property type="entry name" value="Adhesion_dom_sf"/>
</dbReference>
<keyword evidence="5" id="KW-0812">Transmembrane</keyword>
<dbReference type="Gene3D" id="2.60.40.1090">
    <property type="entry name" value="Fimbrial-type adhesion domain"/>
    <property type="match status" value="1"/>
</dbReference>
<dbReference type="PANTHER" id="PTHR33420:SF3">
    <property type="entry name" value="FIMBRIAL SUBUNIT ELFA"/>
    <property type="match status" value="1"/>
</dbReference>
<dbReference type="Proteomes" id="UP000281332">
    <property type="component" value="Unassembled WGS sequence"/>
</dbReference>
<proteinExistence type="inferred from homology"/>
<gene>
    <name evidence="7" type="ORF">BBB56_10355</name>
</gene>
<evidence type="ECO:0000256" key="4">
    <source>
        <dbReference type="ARBA" id="ARBA00023263"/>
    </source>
</evidence>
<protein>
    <submittedName>
        <fullName evidence="7">Type 1 fimbrial protein</fullName>
    </submittedName>
</protein>
<dbReference type="OrthoDB" id="6580839at2"/>
<evidence type="ECO:0000256" key="3">
    <source>
        <dbReference type="ARBA" id="ARBA00022729"/>
    </source>
</evidence>
<evidence type="ECO:0000256" key="5">
    <source>
        <dbReference type="SAM" id="Phobius"/>
    </source>
</evidence>
<dbReference type="GO" id="GO:0043709">
    <property type="term" value="P:cell adhesion involved in single-species biofilm formation"/>
    <property type="evidence" value="ECO:0007669"/>
    <property type="project" value="TreeGrafter"/>
</dbReference>
<dbReference type="PANTHER" id="PTHR33420">
    <property type="entry name" value="FIMBRIAL SUBUNIT ELFA-RELATED"/>
    <property type="match status" value="1"/>
</dbReference>
<keyword evidence="5" id="KW-1133">Transmembrane helix</keyword>
<dbReference type="EMBL" id="RMVG01000006">
    <property type="protein sequence ID" value="RPE01261.1"/>
    <property type="molecule type" value="Genomic_DNA"/>
</dbReference>